<dbReference type="AlphaFoldDB" id="A0AAD5N3P7"/>
<name>A0AAD5N3P7_PARTN</name>
<dbReference type="EMBL" id="JAHQIW010004040">
    <property type="protein sequence ID" value="KAJ1360937.1"/>
    <property type="molecule type" value="Genomic_DNA"/>
</dbReference>
<keyword evidence="2" id="KW-1185">Reference proteome</keyword>
<dbReference type="Proteomes" id="UP001196413">
    <property type="component" value="Unassembled WGS sequence"/>
</dbReference>
<proteinExistence type="predicted"/>
<sequence length="113" mass="12774">MGDQDDELERLGIDLDCPVLDPEEATLMAVSCDTSNDVWLNRMYGVSLNGLLTMRASTLILHSQPNGHDPASWLEVGPRWMACKARLELHEVLSRSNLTPLSKLRKRFHLFRG</sequence>
<evidence type="ECO:0000313" key="1">
    <source>
        <dbReference type="EMBL" id="KAJ1360937.1"/>
    </source>
</evidence>
<reference evidence="1" key="1">
    <citation type="submission" date="2021-06" db="EMBL/GenBank/DDBJ databases">
        <title>Parelaphostrongylus tenuis whole genome reference sequence.</title>
        <authorList>
            <person name="Garwood T.J."/>
            <person name="Larsen P.A."/>
            <person name="Fountain-Jones N.M."/>
            <person name="Garbe J.R."/>
            <person name="Macchietto M.G."/>
            <person name="Kania S.A."/>
            <person name="Gerhold R.W."/>
            <person name="Richards J.E."/>
            <person name="Wolf T.M."/>
        </authorList>
    </citation>
    <scope>NUCLEOTIDE SEQUENCE</scope>
    <source>
        <strain evidence="1">MNPRO001-30</strain>
        <tissue evidence="1">Meninges</tissue>
    </source>
</reference>
<organism evidence="1 2">
    <name type="scientific">Parelaphostrongylus tenuis</name>
    <name type="common">Meningeal worm</name>
    <dbReference type="NCBI Taxonomy" id="148309"/>
    <lineage>
        <taxon>Eukaryota</taxon>
        <taxon>Metazoa</taxon>
        <taxon>Ecdysozoa</taxon>
        <taxon>Nematoda</taxon>
        <taxon>Chromadorea</taxon>
        <taxon>Rhabditida</taxon>
        <taxon>Rhabditina</taxon>
        <taxon>Rhabditomorpha</taxon>
        <taxon>Strongyloidea</taxon>
        <taxon>Metastrongylidae</taxon>
        <taxon>Parelaphostrongylus</taxon>
    </lineage>
</organism>
<accession>A0AAD5N3P7</accession>
<evidence type="ECO:0000313" key="2">
    <source>
        <dbReference type="Proteomes" id="UP001196413"/>
    </source>
</evidence>
<gene>
    <name evidence="1" type="ORF">KIN20_020063</name>
</gene>
<protein>
    <submittedName>
        <fullName evidence="1">Uncharacterized protein</fullName>
    </submittedName>
</protein>
<comment type="caution">
    <text evidence="1">The sequence shown here is derived from an EMBL/GenBank/DDBJ whole genome shotgun (WGS) entry which is preliminary data.</text>
</comment>